<dbReference type="AlphaFoldDB" id="A0A1A6HSN0"/>
<feature type="non-terminal residue" evidence="1">
    <location>
        <position position="1"/>
    </location>
</feature>
<accession>A0A1A6HSN0</accession>
<proteinExistence type="predicted"/>
<evidence type="ECO:0000313" key="2">
    <source>
        <dbReference type="Proteomes" id="UP000092124"/>
    </source>
</evidence>
<sequence>VASPLCEQEPRNKGTGRDIQEKEVLSTLSGVPTASGYCSKIPWALDCQTASCCLSQRKARETEATLMERAIRQAVVNTSATLVEVKRAQRALVAHDVALSSCCSSCLSWGHLVHHHRESQAGWLVCRNT</sequence>
<keyword evidence="2" id="KW-1185">Reference proteome</keyword>
<comment type="caution">
    <text evidence="1">The sequence shown here is derived from an EMBL/GenBank/DDBJ whole genome shotgun (WGS) entry which is preliminary data.</text>
</comment>
<reference evidence="1 2" key="1">
    <citation type="submission" date="2016-06" db="EMBL/GenBank/DDBJ databases">
        <title>The Draft Genome Sequence and Annotation of the Desert Woodrat Neotoma lepida.</title>
        <authorList>
            <person name="Campbell M."/>
            <person name="Oakeson K.F."/>
            <person name="Yandell M."/>
            <person name="Halpert J.R."/>
            <person name="Dearing D."/>
        </authorList>
    </citation>
    <scope>NUCLEOTIDE SEQUENCE [LARGE SCALE GENOMIC DNA]</scope>
    <source>
        <strain evidence="1">417</strain>
        <tissue evidence="1">Liver</tissue>
    </source>
</reference>
<dbReference type="Proteomes" id="UP000092124">
    <property type="component" value="Unassembled WGS sequence"/>
</dbReference>
<name>A0A1A6HSN0_NEOLE</name>
<evidence type="ECO:0000313" key="1">
    <source>
        <dbReference type="EMBL" id="OBS81473.1"/>
    </source>
</evidence>
<protein>
    <submittedName>
        <fullName evidence="1">Uncharacterized protein</fullName>
    </submittedName>
</protein>
<organism evidence="1 2">
    <name type="scientific">Neotoma lepida</name>
    <name type="common">Desert woodrat</name>
    <dbReference type="NCBI Taxonomy" id="56216"/>
    <lineage>
        <taxon>Eukaryota</taxon>
        <taxon>Metazoa</taxon>
        <taxon>Chordata</taxon>
        <taxon>Craniata</taxon>
        <taxon>Vertebrata</taxon>
        <taxon>Euteleostomi</taxon>
        <taxon>Mammalia</taxon>
        <taxon>Eutheria</taxon>
        <taxon>Euarchontoglires</taxon>
        <taxon>Glires</taxon>
        <taxon>Rodentia</taxon>
        <taxon>Myomorpha</taxon>
        <taxon>Muroidea</taxon>
        <taxon>Cricetidae</taxon>
        <taxon>Neotominae</taxon>
        <taxon>Neotoma</taxon>
    </lineage>
</organism>
<dbReference type="EMBL" id="LZPO01014096">
    <property type="protein sequence ID" value="OBS81473.1"/>
    <property type="molecule type" value="Genomic_DNA"/>
</dbReference>
<feature type="non-terminal residue" evidence="1">
    <location>
        <position position="129"/>
    </location>
</feature>
<gene>
    <name evidence="1" type="ORF">A6R68_20325</name>
</gene>